<dbReference type="RefSeq" id="WP_006924808.1">
    <property type="nucleotide sequence ID" value="NZ_JH725101.1"/>
</dbReference>
<dbReference type="AlphaFoldDB" id="J1JQV8"/>
<proteinExistence type="predicted"/>
<protein>
    <submittedName>
        <fullName evidence="1">Uncharacterized protein</fullName>
    </submittedName>
</protein>
<dbReference type="STRING" id="1094564.MCW_00008"/>
<name>J1JQV8_9HYPH</name>
<accession>J1JQV8</accession>
<dbReference type="EMBL" id="AILX01000002">
    <property type="protein sequence ID" value="EJF86785.1"/>
    <property type="molecule type" value="Genomic_DNA"/>
</dbReference>
<reference evidence="1 2" key="1">
    <citation type="submission" date="2012-03" db="EMBL/GenBank/DDBJ databases">
        <title>The Genome Sequence of Bartonella washoensis 085-0475.</title>
        <authorList>
            <consortium name="The Broad Institute Genome Sequencing Platform"/>
            <consortium name="The Broad Institute Genome Sequencing Center for Infectious Disease"/>
            <person name="Feldgarden M."/>
            <person name="Kirby J."/>
            <person name="Kosoy M."/>
            <person name="Birtles R."/>
            <person name="Probert W.S."/>
            <person name="Chiaraviglio L."/>
            <person name="Young S.K."/>
            <person name="Zeng Q."/>
            <person name="Gargeya S."/>
            <person name="Fitzgerald M."/>
            <person name="Haas B."/>
            <person name="Abouelleil A."/>
            <person name="Alvarado L."/>
            <person name="Arachchi H.M."/>
            <person name="Berlin A."/>
            <person name="Chapman S.B."/>
            <person name="Gearin G."/>
            <person name="Goldberg J."/>
            <person name="Griggs A."/>
            <person name="Gujja S."/>
            <person name="Hansen M."/>
            <person name="Heiman D."/>
            <person name="Howarth C."/>
            <person name="Larimer J."/>
            <person name="Lui A."/>
            <person name="MacDonald P.J.P."/>
            <person name="McCowen C."/>
            <person name="Montmayeur A."/>
            <person name="Murphy C."/>
            <person name="Neiman D."/>
            <person name="Pearson M."/>
            <person name="Priest M."/>
            <person name="Roberts A."/>
            <person name="Saif S."/>
            <person name="Shea T."/>
            <person name="Sisk P."/>
            <person name="Stolte C."/>
            <person name="Sykes S."/>
            <person name="Wortman J."/>
            <person name="Nusbaum C."/>
            <person name="Birren B."/>
        </authorList>
    </citation>
    <scope>NUCLEOTIDE SEQUENCE [LARGE SCALE GENOMIC DNA]</scope>
    <source>
        <strain evidence="1 2">085-0475</strain>
    </source>
</reference>
<evidence type="ECO:0000313" key="2">
    <source>
        <dbReference type="Proteomes" id="UP000002646"/>
    </source>
</evidence>
<dbReference type="HOGENOM" id="CLU_2840954_0_0_5"/>
<organism evidence="1 2">
    <name type="scientific">Cardidatus Bartonella washoeensis 085-0475</name>
    <dbReference type="NCBI Taxonomy" id="1094564"/>
    <lineage>
        <taxon>Bacteria</taxon>
        <taxon>Pseudomonadati</taxon>
        <taxon>Pseudomonadota</taxon>
        <taxon>Alphaproteobacteria</taxon>
        <taxon>Hyphomicrobiales</taxon>
        <taxon>Bartonellaceae</taxon>
        <taxon>Bartonella</taxon>
    </lineage>
</organism>
<comment type="caution">
    <text evidence="1">The sequence shown here is derived from an EMBL/GenBank/DDBJ whole genome shotgun (WGS) entry which is preliminary data.</text>
</comment>
<sequence length="65" mass="7398">MSAPNTVKFSHFRPVDIESIITIALHVTSEVGVWMKSFKKRVKMPLLHRLNARAVATLGFSKYQI</sequence>
<evidence type="ECO:0000313" key="1">
    <source>
        <dbReference type="EMBL" id="EJF86785.1"/>
    </source>
</evidence>
<dbReference type="Proteomes" id="UP000002646">
    <property type="component" value="Unassembled WGS sequence"/>
</dbReference>
<gene>
    <name evidence="1" type="ORF">MCW_00008</name>
</gene>
<dbReference type="PATRIC" id="fig|1094564.3.peg.12"/>